<dbReference type="EMBL" id="AP022572">
    <property type="protein sequence ID" value="BBX57737.1"/>
    <property type="molecule type" value="Genomic_DNA"/>
</dbReference>
<accession>A0A7I7LDJ6</accession>
<dbReference type="AlphaFoldDB" id="A0A7I7LDJ6"/>
<protein>
    <submittedName>
        <fullName evidence="1">Uncharacterized protein</fullName>
    </submittedName>
</protein>
<name>A0A7I7LDJ6_9MYCO</name>
<keyword evidence="2" id="KW-1185">Reference proteome</keyword>
<sequence length="101" mass="10863">MRRQRKGAGGANRIVGRTQVNRFMAIPGADLAYWPAKISVGRIPEDGDRGDVISHLADSVWGMKPATGARAMVIRSITIAPWEYPPSTSLVLGQLAAMDST</sequence>
<reference evidence="1 2" key="1">
    <citation type="journal article" date="2019" name="Emerg. Microbes Infect.">
        <title>Comprehensive subspecies identification of 175 nontuberculous mycobacteria species based on 7547 genomic profiles.</title>
        <authorList>
            <person name="Matsumoto Y."/>
            <person name="Kinjo T."/>
            <person name="Motooka D."/>
            <person name="Nabeya D."/>
            <person name="Jung N."/>
            <person name="Uechi K."/>
            <person name="Horii T."/>
            <person name="Iida T."/>
            <person name="Fujita J."/>
            <person name="Nakamura S."/>
        </authorList>
    </citation>
    <scope>NUCLEOTIDE SEQUENCE [LARGE SCALE GENOMIC DNA]</scope>
    <source>
        <strain evidence="1 2">JCM 12657</strain>
    </source>
</reference>
<gene>
    <name evidence="1" type="ORF">MSHO_30820</name>
</gene>
<dbReference type="KEGG" id="msho:MSHO_30820"/>
<organism evidence="1 2">
    <name type="scientific">Mycobacterium shottsii</name>
    <dbReference type="NCBI Taxonomy" id="133549"/>
    <lineage>
        <taxon>Bacteria</taxon>
        <taxon>Bacillati</taxon>
        <taxon>Actinomycetota</taxon>
        <taxon>Actinomycetes</taxon>
        <taxon>Mycobacteriales</taxon>
        <taxon>Mycobacteriaceae</taxon>
        <taxon>Mycobacterium</taxon>
        <taxon>Mycobacterium ulcerans group</taxon>
    </lineage>
</organism>
<evidence type="ECO:0000313" key="2">
    <source>
        <dbReference type="Proteomes" id="UP000467164"/>
    </source>
</evidence>
<proteinExistence type="predicted"/>
<evidence type="ECO:0000313" key="1">
    <source>
        <dbReference type="EMBL" id="BBX57737.1"/>
    </source>
</evidence>
<dbReference type="Proteomes" id="UP000467164">
    <property type="component" value="Chromosome"/>
</dbReference>